<evidence type="ECO:0000259" key="2">
    <source>
        <dbReference type="Pfam" id="PF03372"/>
    </source>
</evidence>
<dbReference type="Proteomes" id="UP000288127">
    <property type="component" value="Unassembled WGS sequence"/>
</dbReference>
<keyword evidence="1" id="KW-0812">Transmembrane</keyword>
<dbReference type="OrthoDB" id="9796594at2"/>
<organism evidence="3 4">
    <name type="scientific">Pseudidiomarina marina</name>
    <dbReference type="NCBI Taxonomy" id="502366"/>
    <lineage>
        <taxon>Bacteria</taxon>
        <taxon>Pseudomonadati</taxon>
        <taxon>Pseudomonadota</taxon>
        <taxon>Gammaproteobacteria</taxon>
        <taxon>Alteromonadales</taxon>
        <taxon>Idiomarinaceae</taxon>
        <taxon>Pseudidiomarina</taxon>
    </lineage>
</organism>
<keyword evidence="1" id="KW-1133">Transmembrane helix</keyword>
<sequence>MLAFWIITLVTGLLALTSLLPLLNKTIWWVRIWDFPRLQQSAVALLLLIASAVFLPANQLTTWLLVAIQLLCGGWQFWWIFPYTPFAARTVKRYKRKRDEPHVDEHIRLLTVNVLEPNRRGVELTQIINDNRPDIIVAVETDEWWEQQFSDIEDDLPHVIRKPQNNLYGMMVYSKWPMTNIEVTDLIQEGVPSMHFDLQLPTRVVRMHCVHPAPPSPTENEKSKQRDNELMLVAKQARQESGPVIVTGDLNDVAWSKSTRAFLEESQLLDPRMGRGIYNTFHAQIPIMRWPLDHIFHSEHFLLVELKRLPPFGSDHFALLTELALKSNATN</sequence>
<keyword evidence="3" id="KW-0540">Nuclease</keyword>
<keyword evidence="1" id="KW-0472">Membrane</keyword>
<reference evidence="4" key="1">
    <citation type="journal article" date="2018" name="Front. Microbiol.">
        <title>Genome-Based Analysis Reveals the Taxonomy and Diversity of the Family Idiomarinaceae.</title>
        <authorList>
            <person name="Liu Y."/>
            <person name="Lai Q."/>
            <person name="Shao Z."/>
        </authorList>
    </citation>
    <scope>NUCLEOTIDE SEQUENCE [LARGE SCALE GENOMIC DNA]</scope>
    <source>
        <strain evidence="4">PIM1</strain>
    </source>
</reference>
<dbReference type="AlphaFoldDB" id="A0A432YEB3"/>
<feature type="transmembrane region" description="Helical" evidence="1">
    <location>
        <begin position="63"/>
        <end position="88"/>
    </location>
</feature>
<dbReference type="GO" id="GO:0004519">
    <property type="term" value="F:endonuclease activity"/>
    <property type="evidence" value="ECO:0007669"/>
    <property type="project" value="UniProtKB-KW"/>
</dbReference>
<dbReference type="EMBL" id="PIPZ01000003">
    <property type="protein sequence ID" value="RUO59286.1"/>
    <property type="molecule type" value="Genomic_DNA"/>
</dbReference>
<evidence type="ECO:0000313" key="3">
    <source>
        <dbReference type="EMBL" id="RUO59286.1"/>
    </source>
</evidence>
<evidence type="ECO:0000256" key="1">
    <source>
        <dbReference type="SAM" id="Phobius"/>
    </source>
</evidence>
<dbReference type="InterPro" id="IPR036691">
    <property type="entry name" value="Endo/exonu/phosph_ase_sf"/>
</dbReference>
<feature type="transmembrane region" description="Helical" evidence="1">
    <location>
        <begin position="6"/>
        <end position="23"/>
    </location>
</feature>
<gene>
    <name evidence="3" type="ORF">CWI76_09650</name>
</gene>
<dbReference type="SUPFAM" id="SSF56219">
    <property type="entry name" value="DNase I-like"/>
    <property type="match status" value="1"/>
</dbReference>
<keyword evidence="3" id="KW-0378">Hydrolase</keyword>
<dbReference type="RefSeq" id="WP_126760133.1">
    <property type="nucleotide sequence ID" value="NZ_PIPZ01000003.1"/>
</dbReference>
<dbReference type="Pfam" id="PF03372">
    <property type="entry name" value="Exo_endo_phos"/>
    <property type="match status" value="1"/>
</dbReference>
<comment type="caution">
    <text evidence="3">The sequence shown here is derived from an EMBL/GenBank/DDBJ whole genome shotgun (WGS) entry which is preliminary data.</text>
</comment>
<evidence type="ECO:0000313" key="4">
    <source>
        <dbReference type="Proteomes" id="UP000288127"/>
    </source>
</evidence>
<name>A0A432YEB3_9GAMM</name>
<dbReference type="Gene3D" id="3.60.10.10">
    <property type="entry name" value="Endonuclease/exonuclease/phosphatase"/>
    <property type="match status" value="1"/>
</dbReference>
<protein>
    <submittedName>
        <fullName evidence="3">Endonuclease</fullName>
    </submittedName>
</protein>
<accession>A0A432YEB3</accession>
<keyword evidence="4" id="KW-1185">Reference proteome</keyword>
<feature type="transmembrane region" description="Helical" evidence="1">
    <location>
        <begin position="35"/>
        <end position="57"/>
    </location>
</feature>
<proteinExistence type="predicted"/>
<keyword evidence="3" id="KW-0255">Endonuclease</keyword>
<feature type="domain" description="Endonuclease/exonuclease/phosphatase" evidence="2">
    <location>
        <begin position="110"/>
        <end position="316"/>
    </location>
</feature>
<dbReference type="InterPro" id="IPR005135">
    <property type="entry name" value="Endo/exonuclease/phosphatase"/>
</dbReference>